<dbReference type="Pfam" id="PF00990">
    <property type="entry name" value="GGDEF"/>
    <property type="match status" value="1"/>
</dbReference>
<dbReference type="InterPro" id="IPR001789">
    <property type="entry name" value="Sig_transdc_resp-reg_receiver"/>
</dbReference>
<sequence>MANLNTPILVVDDAKFSSIMIGRALTAAGFKDIRFASSANEALNQLEKRAANILIADWLMPEMDGLELTDQVRILDSNSHHFTYVMLLTAKEGVNALKEAFDRGVDDFINKSVMNDQLLPRIYAADRISSMQNRLLEENRLLTDNMNVLEKRNLVDPLTGLGNLRYCLQRLSDALRHVESREAACCLLVVALQNGKEIQSKYGLAIYQEIIRGMARRLHQLIRPMDILSRTGEEQFAVITTHDDLEAFNVKGFRRLHAGLNLKAFKTSVGYLSIKVGISICIADNKQKLPTHEQILVIARSQLAKSFETGMITVTHWKPELIANKS</sequence>
<dbReference type="NCBIfam" id="TIGR00254">
    <property type="entry name" value="GGDEF"/>
    <property type="match status" value="1"/>
</dbReference>
<name>A0A4P9VPH5_9GAMM</name>
<dbReference type="PROSITE" id="PS50110">
    <property type="entry name" value="RESPONSE_REGULATORY"/>
    <property type="match status" value="1"/>
</dbReference>
<dbReference type="InterPro" id="IPR050595">
    <property type="entry name" value="Bact_response_regulator"/>
</dbReference>
<proteinExistence type="predicted"/>
<dbReference type="PANTHER" id="PTHR44591:SF3">
    <property type="entry name" value="RESPONSE REGULATORY DOMAIN-CONTAINING PROTEIN"/>
    <property type="match status" value="1"/>
</dbReference>
<organism evidence="5 6">
    <name type="scientific">Zooshikella ganghwensis</name>
    <dbReference type="NCBI Taxonomy" id="202772"/>
    <lineage>
        <taxon>Bacteria</taxon>
        <taxon>Pseudomonadati</taxon>
        <taxon>Pseudomonadota</taxon>
        <taxon>Gammaproteobacteria</taxon>
        <taxon>Oceanospirillales</taxon>
        <taxon>Zooshikellaceae</taxon>
        <taxon>Zooshikella</taxon>
    </lineage>
</organism>
<dbReference type="SMART" id="SM00448">
    <property type="entry name" value="REC"/>
    <property type="match status" value="1"/>
</dbReference>
<reference evidence="5 6" key="1">
    <citation type="submission" date="2017-04" db="EMBL/GenBank/DDBJ databases">
        <title>Draft genome sequence of Zooshikella ganghwensis VG4 isolated from Red Sea sediments.</title>
        <authorList>
            <person name="Rehman Z."/>
            <person name="Alam I."/>
            <person name="Kamau A."/>
            <person name="Bajic V."/>
            <person name="Leiknes T."/>
        </authorList>
    </citation>
    <scope>NUCLEOTIDE SEQUENCE [LARGE SCALE GENOMIC DNA]</scope>
    <source>
        <strain evidence="5 6">VG4</strain>
    </source>
</reference>
<protein>
    <submittedName>
        <fullName evidence="5">Response regulator</fullName>
    </submittedName>
</protein>
<dbReference type="InterPro" id="IPR043128">
    <property type="entry name" value="Rev_trsase/Diguanyl_cyclase"/>
</dbReference>
<dbReference type="Proteomes" id="UP000257039">
    <property type="component" value="Unassembled WGS sequence"/>
</dbReference>
<dbReference type="Gene3D" id="3.30.70.270">
    <property type="match status" value="1"/>
</dbReference>
<dbReference type="GO" id="GO:0000160">
    <property type="term" value="P:phosphorelay signal transduction system"/>
    <property type="evidence" value="ECO:0007669"/>
    <property type="project" value="InterPro"/>
</dbReference>
<dbReference type="PROSITE" id="PS50887">
    <property type="entry name" value="GGDEF"/>
    <property type="match status" value="1"/>
</dbReference>
<feature type="modified residue" description="4-aspartylphosphate" evidence="2">
    <location>
        <position position="57"/>
    </location>
</feature>
<evidence type="ECO:0000259" key="4">
    <source>
        <dbReference type="PROSITE" id="PS50887"/>
    </source>
</evidence>
<evidence type="ECO:0000313" key="5">
    <source>
        <dbReference type="EMBL" id="RDH45398.1"/>
    </source>
</evidence>
<dbReference type="EMBL" id="NDXW01000001">
    <property type="protein sequence ID" value="RDH45398.1"/>
    <property type="molecule type" value="Genomic_DNA"/>
</dbReference>
<evidence type="ECO:0000256" key="1">
    <source>
        <dbReference type="ARBA" id="ARBA00022553"/>
    </source>
</evidence>
<dbReference type="SMART" id="SM00267">
    <property type="entry name" value="GGDEF"/>
    <property type="match status" value="1"/>
</dbReference>
<keyword evidence="1 2" id="KW-0597">Phosphoprotein</keyword>
<keyword evidence="6" id="KW-1185">Reference proteome</keyword>
<dbReference type="InterPro" id="IPR011006">
    <property type="entry name" value="CheY-like_superfamily"/>
</dbReference>
<evidence type="ECO:0000313" key="6">
    <source>
        <dbReference type="Proteomes" id="UP000257039"/>
    </source>
</evidence>
<dbReference type="RefSeq" id="WP_051310588.1">
    <property type="nucleotide sequence ID" value="NZ_JAEVHG010000001.1"/>
</dbReference>
<evidence type="ECO:0000259" key="3">
    <source>
        <dbReference type="PROSITE" id="PS50110"/>
    </source>
</evidence>
<feature type="domain" description="GGDEF" evidence="4">
    <location>
        <begin position="183"/>
        <end position="319"/>
    </location>
</feature>
<dbReference type="PANTHER" id="PTHR44591">
    <property type="entry name" value="STRESS RESPONSE REGULATOR PROTEIN 1"/>
    <property type="match status" value="1"/>
</dbReference>
<dbReference type="AlphaFoldDB" id="A0A4P9VPH5"/>
<evidence type="ECO:0000256" key="2">
    <source>
        <dbReference type="PROSITE-ProRule" id="PRU00169"/>
    </source>
</evidence>
<dbReference type="SUPFAM" id="SSF52172">
    <property type="entry name" value="CheY-like"/>
    <property type="match status" value="1"/>
</dbReference>
<dbReference type="InterPro" id="IPR029787">
    <property type="entry name" value="Nucleotide_cyclase"/>
</dbReference>
<feature type="domain" description="Response regulatory" evidence="3">
    <location>
        <begin position="7"/>
        <end position="126"/>
    </location>
</feature>
<dbReference type="InterPro" id="IPR000160">
    <property type="entry name" value="GGDEF_dom"/>
</dbReference>
<accession>A0A4P9VPH5</accession>
<comment type="caution">
    <text evidence="5">The sequence shown here is derived from an EMBL/GenBank/DDBJ whole genome shotgun (WGS) entry which is preliminary data.</text>
</comment>
<dbReference type="Gene3D" id="3.40.50.2300">
    <property type="match status" value="1"/>
</dbReference>
<gene>
    <name evidence="5" type="ORF">B9G39_19165</name>
</gene>
<dbReference type="SUPFAM" id="SSF55073">
    <property type="entry name" value="Nucleotide cyclase"/>
    <property type="match status" value="1"/>
</dbReference>
<dbReference type="Pfam" id="PF00072">
    <property type="entry name" value="Response_reg"/>
    <property type="match status" value="1"/>
</dbReference>